<dbReference type="GO" id="GO:0004843">
    <property type="term" value="F:cysteine-type deubiquitinase activity"/>
    <property type="evidence" value="ECO:0007669"/>
    <property type="project" value="UniProtKB-EC"/>
</dbReference>
<keyword evidence="12" id="KW-0788">Thiol protease</keyword>
<evidence type="ECO:0000256" key="14">
    <source>
        <dbReference type="SAM" id="MobiDB-lite"/>
    </source>
</evidence>
<feature type="region of interest" description="Disordered" evidence="14">
    <location>
        <begin position="601"/>
        <end position="622"/>
    </location>
</feature>
<dbReference type="SUPFAM" id="SSF54001">
    <property type="entry name" value="Cysteine proteinases"/>
    <property type="match status" value="1"/>
</dbReference>
<dbReference type="OMA" id="DSYICFY"/>
<dbReference type="SUPFAM" id="SSF74924">
    <property type="entry name" value="Cap-Gly domain"/>
    <property type="match status" value="1"/>
</dbReference>
<evidence type="ECO:0000256" key="10">
    <source>
        <dbReference type="ARBA" id="ARBA00022786"/>
    </source>
</evidence>
<dbReference type="GO" id="GO:0006508">
    <property type="term" value="P:proteolysis"/>
    <property type="evidence" value="ECO:0007669"/>
    <property type="project" value="UniProtKB-KW"/>
</dbReference>
<keyword evidence="17" id="KW-1185">Reference proteome</keyword>
<dbReference type="Proteomes" id="UP000025227">
    <property type="component" value="Unplaced"/>
</dbReference>
<keyword evidence="8" id="KW-0645">Protease</keyword>
<comment type="similarity">
    <text evidence="4">Belongs to the peptidase C19 family.</text>
</comment>
<evidence type="ECO:0000313" key="18">
    <source>
        <dbReference type="WBParaSite" id="HCON_00080130-00001"/>
    </source>
</evidence>
<protein>
    <recommendedName>
        <fullName evidence="5">ubiquitinyl hydrolase 1</fullName>
        <ecNumber evidence="5">3.4.19.12</ecNumber>
    </recommendedName>
</protein>
<evidence type="ECO:0000259" key="15">
    <source>
        <dbReference type="PROSITE" id="PS50235"/>
    </source>
</evidence>
<keyword evidence="10" id="KW-0833">Ubl conjugation pathway</keyword>
<dbReference type="Pfam" id="PF01302">
    <property type="entry name" value="CAP_GLY"/>
    <property type="match status" value="1"/>
</dbReference>
<evidence type="ECO:0000256" key="5">
    <source>
        <dbReference type="ARBA" id="ARBA00012759"/>
    </source>
</evidence>
<evidence type="ECO:0000256" key="7">
    <source>
        <dbReference type="ARBA" id="ARBA00022553"/>
    </source>
</evidence>
<keyword evidence="13" id="KW-0862">Zinc</keyword>
<comment type="subcellular location">
    <subcellularLocation>
        <location evidence="2">Cytoplasm</location>
        <location evidence="2">Cytoskeleton</location>
        <location evidence="2">Microtubule organizing center</location>
        <location evidence="2">Centrosome</location>
    </subcellularLocation>
    <subcellularLocation>
        <location evidence="3">Cytoplasm</location>
        <location evidence="3">Perinuclear region</location>
    </subcellularLocation>
</comment>
<organism evidence="17 18">
    <name type="scientific">Haemonchus contortus</name>
    <name type="common">Barber pole worm</name>
    <dbReference type="NCBI Taxonomy" id="6289"/>
    <lineage>
        <taxon>Eukaryota</taxon>
        <taxon>Metazoa</taxon>
        <taxon>Ecdysozoa</taxon>
        <taxon>Nematoda</taxon>
        <taxon>Chromadorea</taxon>
        <taxon>Rhabditida</taxon>
        <taxon>Rhabditina</taxon>
        <taxon>Rhabditomorpha</taxon>
        <taxon>Strongyloidea</taxon>
        <taxon>Trichostrongylidae</taxon>
        <taxon>Haemonchus</taxon>
    </lineage>
</organism>
<evidence type="ECO:0000256" key="13">
    <source>
        <dbReference type="ARBA" id="ARBA00022833"/>
    </source>
</evidence>
<dbReference type="PROSITE" id="PS50245">
    <property type="entry name" value="CAP_GLY_2"/>
    <property type="match status" value="1"/>
</dbReference>
<dbReference type="PANTHER" id="PTHR11830">
    <property type="entry name" value="40S RIBOSOMAL PROTEIN S3A"/>
    <property type="match status" value="1"/>
</dbReference>
<evidence type="ECO:0000259" key="16">
    <source>
        <dbReference type="PROSITE" id="PS50245"/>
    </source>
</evidence>
<keyword evidence="6" id="KW-0963">Cytoplasm</keyword>
<dbReference type="GO" id="GO:0046872">
    <property type="term" value="F:metal ion binding"/>
    <property type="evidence" value="ECO:0007669"/>
    <property type="project" value="UniProtKB-KW"/>
</dbReference>
<keyword evidence="11" id="KW-0378">Hydrolase</keyword>
<feature type="domain" description="USP" evidence="15">
    <location>
        <begin position="643"/>
        <end position="960"/>
    </location>
</feature>
<dbReference type="AlphaFoldDB" id="A0A7I4YC66"/>
<dbReference type="OrthoDB" id="6287070at2759"/>
<dbReference type="InterPro" id="IPR036859">
    <property type="entry name" value="CAP-Gly_dom_sf"/>
</dbReference>
<evidence type="ECO:0000256" key="2">
    <source>
        <dbReference type="ARBA" id="ARBA00004300"/>
    </source>
</evidence>
<dbReference type="WBParaSite" id="HCON_00080130-00001">
    <property type="protein sequence ID" value="HCON_00080130-00001"/>
    <property type="gene ID" value="HCON_00080130"/>
</dbReference>
<dbReference type="SMART" id="SM01052">
    <property type="entry name" value="CAP_GLY"/>
    <property type="match status" value="1"/>
</dbReference>
<comment type="catalytic activity">
    <reaction evidence="1">
        <text>Thiol-dependent hydrolysis of ester, thioester, amide, peptide and isopeptide bonds formed by the C-terminal Gly of ubiquitin (a 76-residue protein attached to proteins as an intracellular targeting signal).</text>
        <dbReference type="EC" id="3.4.19.12"/>
    </reaction>
</comment>
<evidence type="ECO:0000256" key="4">
    <source>
        <dbReference type="ARBA" id="ARBA00009085"/>
    </source>
</evidence>
<evidence type="ECO:0000256" key="6">
    <source>
        <dbReference type="ARBA" id="ARBA00022490"/>
    </source>
</evidence>
<dbReference type="Gene3D" id="2.30.30.190">
    <property type="entry name" value="CAP Gly-rich-like domain"/>
    <property type="match status" value="1"/>
</dbReference>
<proteinExistence type="inferred from homology"/>
<evidence type="ECO:0000256" key="1">
    <source>
        <dbReference type="ARBA" id="ARBA00000707"/>
    </source>
</evidence>
<dbReference type="GO" id="GO:0048471">
    <property type="term" value="C:perinuclear region of cytoplasm"/>
    <property type="evidence" value="ECO:0007669"/>
    <property type="project" value="UniProtKB-SubCell"/>
</dbReference>
<keyword evidence="9" id="KW-0479">Metal-binding</keyword>
<evidence type="ECO:0000256" key="9">
    <source>
        <dbReference type="ARBA" id="ARBA00022723"/>
    </source>
</evidence>
<accession>A0A7I4YC66</accession>
<evidence type="ECO:0000256" key="8">
    <source>
        <dbReference type="ARBA" id="ARBA00022670"/>
    </source>
</evidence>
<dbReference type="GO" id="GO:0005813">
    <property type="term" value="C:centrosome"/>
    <property type="evidence" value="ECO:0007669"/>
    <property type="project" value="UniProtKB-SubCell"/>
</dbReference>
<evidence type="ECO:0000256" key="12">
    <source>
        <dbReference type="ARBA" id="ARBA00022807"/>
    </source>
</evidence>
<dbReference type="EC" id="3.4.19.12" evidence="5"/>
<dbReference type="InterPro" id="IPR038765">
    <property type="entry name" value="Papain-like_cys_pep_sf"/>
</dbReference>
<evidence type="ECO:0000313" key="17">
    <source>
        <dbReference type="Proteomes" id="UP000025227"/>
    </source>
</evidence>
<name>A0A7I4YC66_HAECO</name>
<sequence>MPLLNVGHITTTSGANKTHADEQVWNGVLLELDDEENSMAAVSSVMGTNGAFVPPTFRCEQKNRDKRVNTADQRNDAKLVDFSTSGWYSPDESTIALLEYPSIGFQFDLVLPELKCSKMKIDPGTLLKPLSELDDPRIVSFLRRQSRRKDAIHARDVLNPYVYAVVPQSDVMRLTDGQAMLLLAISECERRVLLYKDFETFEFVSSLREGDAVCVEECGKIYSGRVNKVGERPYHCGTWFNIVIADRDMNGSEWSTAPRYVYANAGQIHKPNSSTIVESRITMSNEPRVIPICQVGTSYELRSPAPASSSTDSYENELKYWRDDASRHEQRGKSNYIYTTNDYESNNFHERDRWKDREARLQNRPFNRAPTRSHSSHAMVVHDRTFRVDDPVSTGGAAVGDRCVWVSESGNHKGTIKFIGHLKGHSSLYAGVDFDEMVGKGTGVFQGEVLFQTPENHAGFVLLSALEIIPQSVVADGQNRHLPLIQKQASAESLRDIPSPPVPPRPQMQAEDYMIDSFTVGSCVEVCHLGACRMGVIRWIGDAMSDDRDHIERSAVVELDETSPSGWRPAYEAPMSSAADIMNGVLVPTSALRRDRRIDHSAAYSGAGSPKQSRSDFGSIDSGVEPTKCEPWKITEDLVGRMKGIQGHKNSCYLDATLYAMFVQSTAFDRLLERPATRDDIPQYRELQRLLASEVVYPLRKFHYVRADHIMKVRELLAKCLPHMRGLTSEEKDPEEVLTALFGELLRAPPLVELINLKDNKIDRTYLCPLIVDDWMTGVVTTQHLLERSMRSANVKFAYPPKALVLQLPRYGQQKLFDKILPLERIEITGLVNNAVQACHGCGRPAEGMCPECFLCKKVTLSEVSYCVPCSNRVHYNAGEQDHAIRLFYPSGRPVKKAAVHRMVLSAVLCIETSHYVAFVRSLSGRWLFFDSMADREGLSDGFNVPQVKDCERMSWWLTQAGWERLRDAEEAGTMKAMLGKGSDVDPLITRLLSDSYICFYHEDSSSHGSNSSSNLLNNMIQKVVKPLT</sequence>
<evidence type="ECO:0000256" key="3">
    <source>
        <dbReference type="ARBA" id="ARBA00004556"/>
    </source>
</evidence>
<feature type="domain" description="CAP-Gly" evidence="16">
    <location>
        <begin position="420"/>
        <end position="462"/>
    </location>
</feature>
<dbReference type="InterPro" id="IPR028889">
    <property type="entry name" value="USP"/>
</dbReference>
<dbReference type="PROSITE" id="PS50235">
    <property type="entry name" value="USP_3"/>
    <property type="match status" value="1"/>
</dbReference>
<dbReference type="Gene3D" id="3.90.70.10">
    <property type="entry name" value="Cysteine proteinases"/>
    <property type="match status" value="1"/>
</dbReference>
<keyword evidence="7" id="KW-0597">Phosphoprotein</keyword>
<evidence type="ECO:0000256" key="11">
    <source>
        <dbReference type="ARBA" id="ARBA00022801"/>
    </source>
</evidence>
<reference evidence="18" key="1">
    <citation type="submission" date="2020-12" db="UniProtKB">
        <authorList>
            <consortium name="WormBaseParasite"/>
        </authorList>
    </citation>
    <scope>IDENTIFICATION</scope>
    <source>
        <strain evidence="18">MHco3</strain>
    </source>
</reference>
<dbReference type="InterPro" id="IPR000938">
    <property type="entry name" value="CAP-Gly_domain"/>
</dbReference>